<evidence type="ECO:0000313" key="3">
    <source>
        <dbReference type="EMBL" id="KAH7307325.1"/>
    </source>
</evidence>
<comment type="similarity">
    <text evidence="1">Belongs to the GASA family.</text>
</comment>
<dbReference type="AlphaFoldDB" id="A0A8T2S5A2"/>
<comment type="caution">
    <text evidence="3">The sequence shown here is derived from an EMBL/GenBank/DDBJ whole genome shotgun (WGS) entry which is preliminary data.</text>
</comment>
<accession>A0A8T2S5A2</accession>
<evidence type="ECO:0000256" key="2">
    <source>
        <dbReference type="SAM" id="SignalP"/>
    </source>
</evidence>
<keyword evidence="4" id="KW-1185">Reference proteome</keyword>
<organism evidence="3 4">
    <name type="scientific">Ceratopteris richardii</name>
    <name type="common">Triangle waterfern</name>
    <dbReference type="NCBI Taxonomy" id="49495"/>
    <lineage>
        <taxon>Eukaryota</taxon>
        <taxon>Viridiplantae</taxon>
        <taxon>Streptophyta</taxon>
        <taxon>Embryophyta</taxon>
        <taxon>Tracheophyta</taxon>
        <taxon>Polypodiopsida</taxon>
        <taxon>Polypodiidae</taxon>
        <taxon>Polypodiales</taxon>
        <taxon>Pteridineae</taxon>
        <taxon>Pteridaceae</taxon>
        <taxon>Parkerioideae</taxon>
        <taxon>Ceratopteris</taxon>
    </lineage>
</organism>
<sequence length="116" mass="12472">MARLPNLLLLCIALFLVSVCVSVVTGSAAAKSSAAFAADAYGRRNYGYRQGSLRAGQCPSACSYRCSRTSKRKACMFFCQKCCATCLCVPPGTYGNKEVCPCYNNWKTQEGGPKCP</sequence>
<evidence type="ECO:0000256" key="1">
    <source>
        <dbReference type="ARBA" id="ARBA00010582"/>
    </source>
</evidence>
<dbReference type="OrthoDB" id="1886938at2759"/>
<reference evidence="3" key="1">
    <citation type="submission" date="2021-08" db="EMBL/GenBank/DDBJ databases">
        <title>WGS assembly of Ceratopteris richardii.</title>
        <authorList>
            <person name="Marchant D.B."/>
            <person name="Chen G."/>
            <person name="Jenkins J."/>
            <person name="Shu S."/>
            <person name="Leebens-Mack J."/>
            <person name="Grimwood J."/>
            <person name="Schmutz J."/>
            <person name="Soltis P."/>
            <person name="Soltis D."/>
            <person name="Chen Z.-H."/>
        </authorList>
    </citation>
    <scope>NUCLEOTIDE SEQUENCE</scope>
    <source>
        <strain evidence="3">Whitten #5841</strain>
        <tissue evidence="3">Leaf</tissue>
    </source>
</reference>
<dbReference type="OMA" id="ECGARCI"/>
<feature type="chain" id="PRO_5035837018" evidence="2">
    <location>
        <begin position="23"/>
        <end position="116"/>
    </location>
</feature>
<proteinExistence type="inferred from homology"/>
<keyword evidence="2" id="KW-0732">Signal</keyword>
<dbReference type="Proteomes" id="UP000825935">
    <property type="component" value="Chromosome 22"/>
</dbReference>
<dbReference type="EMBL" id="CM035427">
    <property type="protein sequence ID" value="KAH7307325.1"/>
    <property type="molecule type" value="Genomic_DNA"/>
</dbReference>
<dbReference type="PANTHER" id="PTHR23201">
    <property type="entry name" value="EXTENSIN, PROLINE-RICH PROTEIN"/>
    <property type="match status" value="1"/>
</dbReference>
<dbReference type="InterPro" id="IPR003854">
    <property type="entry name" value="GASA"/>
</dbReference>
<name>A0A8T2S5A2_CERRI</name>
<gene>
    <name evidence="3" type="ORF">KP509_22G054400</name>
</gene>
<dbReference type="PANTHER" id="PTHR23201:SF108">
    <property type="entry name" value="GIBBERELLIN-REGULATED PROTEIN 6"/>
    <property type="match status" value="1"/>
</dbReference>
<evidence type="ECO:0000313" key="4">
    <source>
        <dbReference type="Proteomes" id="UP000825935"/>
    </source>
</evidence>
<dbReference type="Pfam" id="PF02704">
    <property type="entry name" value="GASA"/>
    <property type="match status" value="1"/>
</dbReference>
<feature type="signal peptide" evidence="2">
    <location>
        <begin position="1"/>
        <end position="22"/>
    </location>
</feature>
<protein>
    <submittedName>
        <fullName evidence="3">Uncharacterized protein</fullName>
    </submittedName>
</protein>